<reference evidence="4" key="1">
    <citation type="journal article" date="2018" name="Nat. Microbiol.">
        <title>Leveraging single-cell genomics to expand the fungal tree of life.</title>
        <authorList>
            <person name="Ahrendt S.R."/>
            <person name="Quandt C.A."/>
            <person name="Ciobanu D."/>
            <person name="Clum A."/>
            <person name="Salamov A."/>
            <person name="Andreopoulos B."/>
            <person name="Cheng J.F."/>
            <person name="Woyke T."/>
            <person name="Pelin A."/>
            <person name="Henrissat B."/>
            <person name="Reynolds N.K."/>
            <person name="Benny G.L."/>
            <person name="Smith M.E."/>
            <person name="James T.Y."/>
            <person name="Grigoriev I.V."/>
        </authorList>
    </citation>
    <scope>NUCLEOTIDE SEQUENCE [LARGE SCALE GENOMIC DNA]</scope>
</reference>
<feature type="transmembrane region" description="Helical" evidence="2">
    <location>
        <begin position="133"/>
        <end position="157"/>
    </location>
</feature>
<sequence>MAGREYDDDEPIVSSFHQSAASHIKDLLFAVLFYMVHGNDSNAVVEYLTMIIEGMQLAAFFIRSTTEPIYILPNFSMDIKYNEMTINQFAVFFGASTAAIWLMIINLGYVAWGVERKRHNSVWPIRTLRLFSSVLSTVLYITVLEILVFAVACRGNITQPTPTDLLADISCLSSARMPITIIAGVTLVFFVPMCCGLTAVYFDINPILKAPMNKVHGRVDLLQCMLRTALIFVWGSTSDGSYILRYGATFAAPTAIVIATWTYFPHYALRLNQMRAALHGGAAIAGAIAFVWAFIYHKTGIVGSNAVIITMTVAYLVSAVLTYIATVRQMDRLVNGGLGETEFIFDSWMHVEIAARMVTGKMDSRHKWIDQSKIEYIHKIFKHGIAEFPHEPFVRLCYASYMIQLKSPPEEPTRQLKRVFELNPAIDIQFQGGVATTLLPARGKSLFVTLSSVSEKAYFNDQVHLKREVDFLGSGVHLDVAGFAEFHKLEEEAKLNHYKALRLYQEIWTLLFYEPHRISELSEFAWVLYEAIETAGSAYATLIRIRALRGQRNKRDLLKDTAKAELLSNRADRIESRRESVRSKGSLDIHDAFVAAPQQEPIEIPDPEIKDVDKAWKNRGRRQSLRDPEIESVSLFAAMATKRGSLPRGSLVAPGISSASIGDNKSLRASVTHRDSMETPDPQIGETFERHRGRRQSIKDPDIELVSLFAAVDSKRNSLSRRSSVTSESSGHSSSIRTGSTTAIPRDSVETRDLRRKGTAVSSRFSALQRRSLALSSSSSSLDAIKPAENQRGSIEIPDPQRTRIAGPSRYSSLPGRSLTQSISSLGTNAIKSVRTSASQRDPMDIPDSRKGSIAVASRLSRRNLAPSISSISENAIKPARQKDPIELPDPQRNETSGENQNSSQRKSLKDEIESVSLVAVVASRLPRRNMTQSLSSGNIYAVRRNPMETADPWREGLGAELTENRSQSQNLKDPVFSAVAYKHGSSRRSLARLPIAENQEMDRGGPGWRMPTIQSVVYNAEEEREPVQKVQMQNLPRNSGLPITEEKDPLAAMRFIDTESSIATSNAGLKRTEATRKLRISLLRANTRYMKFLISCCLIVRLVCIGCSIANWVVSNNLLSSTSDGLDFLYWLHVREYSTAFELLRIRQLQDAHEDGDKTKFLDLQVSLRNQMLVYSDAINKIFSNRPMDDGGLSNDYYTVPQIPVNVSYFPERLYSTSVNYSLQQLTEAFVMCGINIANLEFETFSNITMNNDFRFIVDNAPYVQVEAFDYSMNILYFNDQTNIANSASVEMYGLSSLQIFVSLFMVIMLDQSAQRFKRREGAVLEVLRGIPRNMLSEQIAQYEEKSLNELFGSELVSSSELLQRKETFITRFDLRWHYCHFVLVNFFSPFAIPLIWRFKDVYSLGQYFAILDQFGDMRTFAVRAYADIHEIQPALDLQTWLSREYLYEWADHDIQYVAMTYGHVLYGDNTRYPPSVSYDQYSPALQQMLQTPCLPLNQSLCNERIYEPSIGPPNNTVTLGIFMLTEYMLDILLKTDAALSLGSFIPEASDLSFIKTVLEPDYVDGYHRCELEVLAEARQFLSSAKLRNAIITIVELGVILTGLMVSLTTMITKLQRQHTCNVNLILRLPNEILRYPVVAAVLQSLIQGKTPRVLSSPHAPGVEDPDPGKVSLTESQTRGESLSQHRPTTVHFNERM</sequence>
<feature type="region of interest" description="Disordered" evidence="1">
    <location>
        <begin position="670"/>
        <end position="696"/>
    </location>
</feature>
<name>A0A4P9WQ18_9FUNG</name>
<feature type="transmembrane region" description="Helical" evidence="2">
    <location>
        <begin position="177"/>
        <end position="201"/>
    </location>
</feature>
<keyword evidence="2" id="KW-0812">Transmembrane</keyword>
<evidence type="ECO:0000256" key="2">
    <source>
        <dbReference type="SAM" id="Phobius"/>
    </source>
</evidence>
<feature type="compositionally biased region" description="Polar residues" evidence="1">
    <location>
        <begin position="894"/>
        <end position="906"/>
    </location>
</feature>
<feature type="transmembrane region" description="Helical" evidence="2">
    <location>
        <begin position="1293"/>
        <end position="1311"/>
    </location>
</feature>
<dbReference type="PANTHER" id="PTHR31600:SF2">
    <property type="entry name" value="GAMETE ENRICHED GENE 10 PROTEIN-RELATED"/>
    <property type="match status" value="1"/>
</dbReference>
<keyword evidence="4" id="KW-1185">Reference proteome</keyword>
<feature type="transmembrane region" description="Helical" evidence="2">
    <location>
        <begin position="89"/>
        <end position="112"/>
    </location>
</feature>
<gene>
    <name evidence="3" type="ORF">BDK51DRAFT_31742</name>
</gene>
<evidence type="ECO:0000313" key="3">
    <source>
        <dbReference type="EMBL" id="RKO94662.1"/>
    </source>
</evidence>
<organism evidence="3 4">
    <name type="scientific">Blyttiomyces helicus</name>
    <dbReference type="NCBI Taxonomy" id="388810"/>
    <lineage>
        <taxon>Eukaryota</taxon>
        <taxon>Fungi</taxon>
        <taxon>Fungi incertae sedis</taxon>
        <taxon>Chytridiomycota</taxon>
        <taxon>Chytridiomycota incertae sedis</taxon>
        <taxon>Chytridiomycetes</taxon>
        <taxon>Chytridiomycetes incertae sedis</taxon>
        <taxon>Blyttiomyces</taxon>
    </lineage>
</organism>
<dbReference type="OrthoDB" id="2156462at2759"/>
<feature type="transmembrane region" description="Helical" evidence="2">
    <location>
        <begin position="243"/>
        <end position="264"/>
    </location>
</feature>
<feature type="compositionally biased region" description="Polar residues" evidence="1">
    <location>
        <begin position="818"/>
        <end position="840"/>
    </location>
</feature>
<keyword evidence="2" id="KW-0472">Membrane</keyword>
<feature type="transmembrane region" description="Helical" evidence="2">
    <location>
        <begin position="276"/>
        <end position="295"/>
    </location>
</feature>
<evidence type="ECO:0000313" key="4">
    <source>
        <dbReference type="Proteomes" id="UP000269721"/>
    </source>
</evidence>
<feature type="compositionally biased region" description="Basic and acidic residues" evidence="1">
    <location>
        <begin position="842"/>
        <end position="851"/>
    </location>
</feature>
<feature type="transmembrane region" description="Helical" evidence="2">
    <location>
        <begin position="1590"/>
        <end position="1613"/>
    </location>
</feature>
<proteinExistence type="predicted"/>
<feature type="region of interest" description="Disordered" evidence="1">
    <location>
        <begin position="717"/>
        <end position="851"/>
    </location>
</feature>
<feature type="compositionally biased region" description="Low complexity" evidence="1">
    <location>
        <begin position="720"/>
        <end position="742"/>
    </location>
</feature>
<dbReference type="InterPro" id="IPR052994">
    <property type="entry name" value="Tiny_macrocysts_regulators"/>
</dbReference>
<feature type="region of interest" description="Disordered" evidence="1">
    <location>
        <begin position="871"/>
        <end position="910"/>
    </location>
</feature>
<feature type="region of interest" description="Disordered" evidence="1">
    <location>
        <begin position="1654"/>
        <end position="1698"/>
    </location>
</feature>
<accession>A0A4P9WQ18</accession>
<dbReference type="PANTHER" id="PTHR31600">
    <property type="entry name" value="TINY MACROCYSTS PROTEIN B-RELATED"/>
    <property type="match status" value="1"/>
</dbReference>
<feature type="transmembrane region" description="Helical" evidence="2">
    <location>
        <begin position="301"/>
        <end position="325"/>
    </location>
</feature>
<feature type="compositionally biased region" description="Polar residues" evidence="1">
    <location>
        <begin position="1674"/>
        <end position="1698"/>
    </location>
</feature>
<protein>
    <submittedName>
        <fullName evidence="3">Uncharacterized protein</fullName>
    </submittedName>
</protein>
<dbReference type="Proteomes" id="UP000269721">
    <property type="component" value="Unassembled WGS sequence"/>
</dbReference>
<dbReference type="EMBL" id="KZ993843">
    <property type="protein sequence ID" value="RKO94662.1"/>
    <property type="molecule type" value="Genomic_DNA"/>
</dbReference>
<evidence type="ECO:0000256" key="1">
    <source>
        <dbReference type="SAM" id="MobiDB-lite"/>
    </source>
</evidence>
<keyword evidence="2" id="KW-1133">Transmembrane helix</keyword>
<feature type="compositionally biased region" description="Basic and acidic residues" evidence="1">
    <location>
        <begin position="881"/>
        <end position="893"/>
    </location>
</feature>
<feature type="compositionally biased region" description="Low complexity" evidence="1">
    <location>
        <begin position="762"/>
        <end position="784"/>
    </location>
</feature>